<dbReference type="PANTHER" id="PTHR37079:SF4">
    <property type="entry name" value="SERINE_THREONINE-PROTEIN KINASE ATM"/>
    <property type="match status" value="1"/>
</dbReference>
<proteinExistence type="predicted"/>
<keyword evidence="2" id="KW-0808">Transferase</keyword>
<protein>
    <submittedName>
        <fullName evidence="2">Serine-protein kinase ATM</fullName>
    </submittedName>
</protein>
<keyword evidence="3" id="KW-1185">Reference proteome</keyword>
<dbReference type="AlphaFoldDB" id="A0A5B7JJ13"/>
<reference evidence="2 3" key="1">
    <citation type="submission" date="2019-05" db="EMBL/GenBank/DDBJ databases">
        <title>Another draft genome of Portunus trituberculatus and its Hox gene families provides insights of decapod evolution.</title>
        <authorList>
            <person name="Jeong J.-H."/>
            <person name="Song I."/>
            <person name="Kim S."/>
            <person name="Choi T."/>
            <person name="Kim D."/>
            <person name="Ryu S."/>
            <person name="Kim W."/>
        </authorList>
    </citation>
    <scope>NUCLEOTIDE SEQUENCE [LARGE SCALE GENOMIC DNA]</scope>
    <source>
        <tissue evidence="2">Muscle</tissue>
    </source>
</reference>
<dbReference type="Pfam" id="PF02260">
    <property type="entry name" value="FATC"/>
    <property type="match status" value="1"/>
</dbReference>
<keyword evidence="2" id="KW-0418">Kinase</keyword>
<dbReference type="PROSITE" id="PS51190">
    <property type="entry name" value="FATC"/>
    <property type="match status" value="1"/>
</dbReference>
<evidence type="ECO:0000313" key="2">
    <source>
        <dbReference type="EMBL" id="MPC92284.1"/>
    </source>
</evidence>
<dbReference type="PANTHER" id="PTHR37079">
    <property type="entry name" value="SERINE/THREONINE-PROTEIN KINASE ATM"/>
    <property type="match status" value="1"/>
</dbReference>
<dbReference type="SMART" id="SM01343">
    <property type="entry name" value="FATC"/>
    <property type="match status" value="1"/>
</dbReference>
<sequence length="86" mass="9412">MVAGLGVLGIEGPLRGWCEATLRVLRDSCDNSVSMAERVVLKMRQKLVGMEEGFPSSVPDQVTRLLQDATSPSNLCRLFAGWQAYV</sequence>
<accession>A0A5B7JJ13</accession>
<dbReference type="Proteomes" id="UP000324222">
    <property type="component" value="Unassembled WGS sequence"/>
</dbReference>
<comment type="caution">
    <text evidence="2">The sequence shown here is derived from an EMBL/GenBank/DDBJ whole genome shotgun (WGS) entry which is preliminary data.</text>
</comment>
<dbReference type="OrthoDB" id="381190at2759"/>
<gene>
    <name evidence="2" type="primary">Atm</name>
    <name evidence="2" type="ORF">E2C01_087363</name>
</gene>
<feature type="domain" description="FATC" evidence="1">
    <location>
        <begin position="54"/>
        <end position="86"/>
    </location>
</feature>
<organism evidence="2 3">
    <name type="scientific">Portunus trituberculatus</name>
    <name type="common">Swimming crab</name>
    <name type="synonym">Neptunus trituberculatus</name>
    <dbReference type="NCBI Taxonomy" id="210409"/>
    <lineage>
        <taxon>Eukaryota</taxon>
        <taxon>Metazoa</taxon>
        <taxon>Ecdysozoa</taxon>
        <taxon>Arthropoda</taxon>
        <taxon>Crustacea</taxon>
        <taxon>Multicrustacea</taxon>
        <taxon>Malacostraca</taxon>
        <taxon>Eumalacostraca</taxon>
        <taxon>Eucarida</taxon>
        <taxon>Decapoda</taxon>
        <taxon>Pleocyemata</taxon>
        <taxon>Brachyura</taxon>
        <taxon>Eubrachyura</taxon>
        <taxon>Portunoidea</taxon>
        <taxon>Portunidae</taxon>
        <taxon>Portuninae</taxon>
        <taxon>Portunus</taxon>
    </lineage>
</organism>
<evidence type="ECO:0000313" key="3">
    <source>
        <dbReference type="Proteomes" id="UP000324222"/>
    </source>
</evidence>
<name>A0A5B7JJ13_PORTR</name>
<dbReference type="InterPro" id="IPR038980">
    <property type="entry name" value="ATM_plant"/>
</dbReference>
<evidence type="ECO:0000259" key="1">
    <source>
        <dbReference type="PROSITE" id="PS51190"/>
    </source>
</evidence>
<dbReference type="InterPro" id="IPR003152">
    <property type="entry name" value="FATC_dom"/>
</dbReference>
<dbReference type="GO" id="GO:0004674">
    <property type="term" value="F:protein serine/threonine kinase activity"/>
    <property type="evidence" value="ECO:0007669"/>
    <property type="project" value="InterPro"/>
</dbReference>
<dbReference type="GO" id="GO:0006974">
    <property type="term" value="P:DNA damage response"/>
    <property type="evidence" value="ECO:0007669"/>
    <property type="project" value="InterPro"/>
</dbReference>
<dbReference type="EMBL" id="VSRR010090714">
    <property type="protein sequence ID" value="MPC92284.1"/>
    <property type="molecule type" value="Genomic_DNA"/>
</dbReference>